<comment type="similarity">
    <text evidence="1">Belongs to the glycosyltransferase group 1 family. Glycosyltransferase 4 subfamily.</text>
</comment>
<dbReference type="PANTHER" id="PTHR12526:SF640">
    <property type="entry name" value="COLANIC ACID BIOSYNTHESIS GLYCOSYLTRANSFERASE WCAL-RELATED"/>
    <property type="match status" value="1"/>
</dbReference>
<dbReference type="CAZy" id="GT4">
    <property type="family name" value="Glycosyltransferase Family 4"/>
</dbReference>
<feature type="domain" description="Glycosyl transferase family 1" evidence="4">
    <location>
        <begin position="192"/>
        <end position="341"/>
    </location>
</feature>
<dbReference type="RefSeq" id="WP_011517291.1">
    <property type="nucleotide sequence ID" value="NC_007973.1"/>
</dbReference>
<keyword evidence="7" id="KW-1185">Reference proteome</keyword>
<keyword evidence="3" id="KW-0808">Transferase</keyword>
<dbReference type="HOGENOM" id="CLU_009583_0_3_4"/>
<proteinExistence type="inferred from homology"/>
<dbReference type="AlphaFoldDB" id="Q1LJT4"/>
<evidence type="ECO:0000313" key="7">
    <source>
        <dbReference type="Proteomes" id="UP000002429"/>
    </source>
</evidence>
<evidence type="ECO:0000259" key="4">
    <source>
        <dbReference type="Pfam" id="PF00534"/>
    </source>
</evidence>
<evidence type="ECO:0000313" key="6">
    <source>
        <dbReference type="EMBL" id="ABF09592.1"/>
    </source>
</evidence>
<dbReference type="Proteomes" id="UP000002429">
    <property type="component" value="Chromosome"/>
</dbReference>
<dbReference type="InterPro" id="IPR028098">
    <property type="entry name" value="Glyco_trans_4-like_N"/>
</dbReference>
<gene>
    <name evidence="6" type="ordered locus">Rmet_2719</name>
</gene>
<dbReference type="EMBL" id="CP000352">
    <property type="protein sequence ID" value="ABF09592.1"/>
    <property type="molecule type" value="Genomic_DNA"/>
</dbReference>
<organism evidence="6 7">
    <name type="scientific">Cupriavidus metallidurans (strain ATCC 43123 / DSM 2839 / NBRC 102507 / CH34)</name>
    <name type="common">Ralstonia metallidurans</name>
    <dbReference type="NCBI Taxonomy" id="266264"/>
    <lineage>
        <taxon>Bacteria</taxon>
        <taxon>Pseudomonadati</taxon>
        <taxon>Pseudomonadota</taxon>
        <taxon>Betaproteobacteria</taxon>
        <taxon>Burkholderiales</taxon>
        <taxon>Burkholderiaceae</taxon>
        <taxon>Cupriavidus</taxon>
    </lineage>
</organism>
<dbReference type="InterPro" id="IPR001296">
    <property type="entry name" value="Glyco_trans_1"/>
</dbReference>
<evidence type="ECO:0000256" key="2">
    <source>
        <dbReference type="ARBA" id="ARBA00022676"/>
    </source>
</evidence>
<dbReference type="eggNOG" id="COG0438">
    <property type="taxonomic scope" value="Bacteria"/>
</dbReference>
<keyword evidence="2" id="KW-0328">Glycosyltransferase</keyword>
<name>Q1LJT4_CUPMC</name>
<dbReference type="Pfam" id="PF00534">
    <property type="entry name" value="Glycos_transf_1"/>
    <property type="match status" value="1"/>
</dbReference>
<accession>Q1LJT4</accession>
<reference evidence="7" key="1">
    <citation type="journal article" date="2010" name="PLoS ONE">
        <title>The complete genome sequence of Cupriavidus metallidurans strain CH34, a master survivalist in harsh and anthropogenic environments.</title>
        <authorList>
            <person name="Janssen P.J."/>
            <person name="Van Houdt R."/>
            <person name="Moors H."/>
            <person name="Monsieurs P."/>
            <person name="Morin N."/>
            <person name="Michaux A."/>
            <person name="Benotmane M.A."/>
            <person name="Leys N."/>
            <person name="Vallaeys T."/>
            <person name="Lapidus A."/>
            <person name="Monchy S."/>
            <person name="Medigue C."/>
            <person name="Taghavi S."/>
            <person name="McCorkle S."/>
            <person name="Dunn J."/>
            <person name="van der Lelie D."/>
            <person name="Mergeay M."/>
        </authorList>
    </citation>
    <scope>NUCLEOTIDE SEQUENCE [LARGE SCALE GENOMIC DNA]</scope>
    <source>
        <strain evidence="7">ATCC 43123 / DSM 2839 / NBRC 102507 / CH34</strain>
    </source>
</reference>
<evidence type="ECO:0000259" key="5">
    <source>
        <dbReference type="Pfam" id="PF13439"/>
    </source>
</evidence>
<dbReference type="STRING" id="266264.Rmet_2719"/>
<sequence length="387" mass="40778">MAGTTGDTSPTGAPMRILLVTTGLKMGGAEHQVVALAHAFLAQGQAVAILSLSPGREIDVPADAHVLELNMSKTPAGMARALWQARGLVKSWRPDVIHAHMIHANVFTRLLTRIVQCPPVVCTAHSFREGGRLRMIAYRLTDRWSALTTHVSEDGREGMVASGAVQADRIAVMPNGIDIERFRPSAALRGTTRARLGISAGTRLALNVGRLVPEKAQALLLRAFAQIDPATLPLHLLIAGGGPLHQALAEQITALNLSSRVTLLGPRSDVPALLNAADTFVLSSDIEGLPMVLVEALASGCPVVATDAPGVREVVQDQGTIVPRDDATALAVALDAALRHGRGSSADEAARRAAMIARFSIDAVAQRWLEIYTGLAGTTPCPRVEAA</sequence>
<evidence type="ECO:0000256" key="1">
    <source>
        <dbReference type="ARBA" id="ARBA00009481"/>
    </source>
</evidence>
<protein>
    <submittedName>
        <fullName evidence="6">Glycosyltransferase, group 1 (Probably involved in lipopolysaccharide biosynthesis)</fullName>
    </submittedName>
</protein>
<dbReference type="SUPFAM" id="SSF53756">
    <property type="entry name" value="UDP-Glycosyltransferase/glycogen phosphorylase"/>
    <property type="match status" value="1"/>
</dbReference>
<feature type="domain" description="Glycosyltransferase subfamily 4-like N-terminal" evidence="5">
    <location>
        <begin position="26"/>
        <end position="181"/>
    </location>
</feature>
<dbReference type="PANTHER" id="PTHR12526">
    <property type="entry name" value="GLYCOSYLTRANSFERASE"/>
    <property type="match status" value="1"/>
</dbReference>
<dbReference type="Pfam" id="PF13439">
    <property type="entry name" value="Glyco_transf_4"/>
    <property type="match status" value="1"/>
</dbReference>
<dbReference type="GO" id="GO:0016757">
    <property type="term" value="F:glycosyltransferase activity"/>
    <property type="evidence" value="ECO:0007669"/>
    <property type="project" value="UniProtKB-KW"/>
</dbReference>
<dbReference type="KEGG" id="rme:Rmet_2719"/>
<dbReference type="Gene3D" id="3.40.50.2000">
    <property type="entry name" value="Glycogen Phosphorylase B"/>
    <property type="match status" value="2"/>
</dbReference>
<evidence type="ECO:0000256" key="3">
    <source>
        <dbReference type="ARBA" id="ARBA00022679"/>
    </source>
</evidence>